<dbReference type="OrthoDB" id="3251355at2"/>
<dbReference type="PROSITE" id="PS51404">
    <property type="entry name" value="DYP_PEROXIDASE"/>
    <property type="match status" value="1"/>
</dbReference>
<comment type="similarity">
    <text evidence="6">Belongs to the DyP-type peroxidase family.</text>
</comment>
<gene>
    <name evidence="9" type="ORF">LfDm3_0023</name>
</gene>
<keyword evidence="5" id="KW-0408">Iron</keyword>
<dbReference type="InterPro" id="IPR048328">
    <property type="entry name" value="Dyp_perox_C"/>
</dbReference>
<keyword evidence="2 9" id="KW-0575">Peroxidase</keyword>
<keyword evidence="3" id="KW-0479">Metal-binding</keyword>
<evidence type="ECO:0000259" key="7">
    <source>
        <dbReference type="Pfam" id="PF04261"/>
    </source>
</evidence>
<name>A0A0C1PRR5_9LACO</name>
<dbReference type="PANTHER" id="PTHR30521">
    <property type="entry name" value="DEFERROCHELATASE/PEROXIDASE"/>
    <property type="match status" value="1"/>
</dbReference>
<sequence length="317" mass="36210">MAEKKISPDKSQDVWKDTGENVEFATLELTRKDQKAAQEGIQDFADRSQSIIRSMRIREPEANLRVAIGFSSKAWDYLFPKANKPKELIDFEGVKGPKYSMPSSEGDIFLHIRANTEAVVYEVTTQFMLFLRDFTKVVNETHGFRYLEGRAIIGFIDGTEVPQVEDIAPYALIGDEDPEFINGSYAFAQKWHHDMDYWNKLNTTTQDKAIGREKFSDLELPDEEKFKNAHNVTSNTSVNGVEQKIVRMNVPYSDPANNDTGTYFIAYSRYWHVIQGMLQQMVDQNDFLLTFSTLLTGQTFFIPSRPLLGKIADGDLN</sequence>
<keyword evidence="10" id="KW-1185">Reference proteome</keyword>
<evidence type="ECO:0000256" key="6">
    <source>
        <dbReference type="ARBA" id="ARBA00025737"/>
    </source>
</evidence>
<feature type="domain" description="Dyp-type peroxidase N-terminal" evidence="7">
    <location>
        <begin position="17"/>
        <end position="145"/>
    </location>
</feature>
<dbReference type="EMBL" id="JOJZ01000007">
    <property type="protein sequence ID" value="KID42571.1"/>
    <property type="molecule type" value="Genomic_DNA"/>
</dbReference>
<dbReference type="InterPro" id="IPR006314">
    <property type="entry name" value="Dyp_peroxidase"/>
</dbReference>
<evidence type="ECO:0000313" key="9">
    <source>
        <dbReference type="EMBL" id="KID42571.1"/>
    </source>
</evidence>
<keyword evidence="4" id="KW-0560">Oxidoreductase</keyword>
<dbReference type="Pfam" id="PF04261">
    <property type="entry name" value="Dyp_perox_N"/>
    <property type="match status" value="1"/>
</dbReference>
<dbReference type="Proteomes" id="UP000031397">
    <property type="component" value="Unassembled WGS sequence"/>
</dbReference>
<accession>A0A0C1PRR5</accession>
<dbReference type="GO" id="GO:0046872">
    <property type="term" value="F:metal ion binding"/>
    <property type="evidence" value="ECO:0007669"/>
    <property type="project" value="UniProtKB-KW"/>
</dbReference>
<evidence type="ECO:0000259" key="8">
    <source>
        <dbReference type="Pfam" id="PF20628"/>
    </source>
</evidence>
<dbReference type="InterPro" id="IPR011008">
    <property type="entry name" value="Dimeric_a/b-barrel"/>
</dbReference>
<organism evidence="9 10">
    <name type="scientific">Fructilactobacillus fructivorans</name>
    <dbReference type="NCBI Taxonomy" id="1614"/>
    <lineage>
        <taxon>Bacteria</taxon>
        <taxon>Bacillati</taxon>
        <taxon>Bacillota</taxon>
        <taxon>Bacilli</taxon>
        <taxon>Lactobacillales</taxon>
        <taxon>Lactobacillaceae</taxon>
        <taxon>Fructilactobacillus</taxon>
    </lineage>
</organism>
<evidence type="ECO:0000256" key="3">
    <source>
        <dbReference type="ARBA" id="ARBA00022723"/>
    </source>
</evidence>
<evidence type="ECO:0000256" key="4">
    <source>
        <dbReference type="ARBA" id="ARBA00023002"/>
    </source>
</evidence>
<protein>
    <submittedName>
        <fullName evidence="9">Putative dye-decolorizing peroxidase (DyP), encapsulated subgroup</fullName>
    </submittedName>
</protein>
<evidence type="ECO:0000256" key="1">
    <source>
        <dbReference type="ARBA" id="ARBA00001970"/>
    </source>
</evidence>
<dbReference type="NCBIfam" id="TIGR01413">
    <property type="entry name" value="Dyp_perox_fam"/>
    <property type="match status" value="1"/>
</dbReference>
<dbReference type="PANTHER" id="PTHR30521:SF0">
    <property type="entry name" value="DYP-TYPE PEROXIDASE FAMILY PROTEIN"/>
    <property type="match status" value="1"/>
</dbReference>
<dbReference type="AlphaFoldDB" id="A0A0C1PRR5"/>
<dbReference type="Pfam" id="PF20628">
    <property type="entry name" value="Dyp_perox_C"/>
    <property type="match status" value="1"/>
</dbReference>
<dbReference type="InterPro" id="IPR048327">
    <property type="entry name" value="Dyp_perox_N"/>
</dbReference>
<reference evidence="9 10" key="1">
    <citation type="submission" date="2014-06" db="EMBL/GenBank/DDBJ databases">
        <title>Functional and comparative genomic analyses of the Drosophila gut microbiota identify candidate symbiosis factors.</title>
        <authorList>
            <person name="Newell P.D."/>
            <person name="Chaston J.M."/>
            <person name="Douglas A.E."/>
        </authorList>
    </citation>
    <scope>NUCLEOTIDE SEQUENCE [LARGE SCALE GENOMIC DNA]</scope>
    <source>
        <strain evidence="9 10">DmCS_002</strain>
    </source>
</reference>
<comment type="caution">
    <text evidence="9">The sequence shown here is derived from an EMBL/GenBank/DDBJ whole genome shotgun (WGS) entry which is preliminary data.</text>
</comment>
<dbReference type="PATRIC" id="fig|1614.7.peg.15"/>
<evidence type="ECO:0000256" key="2">
    <source>
        <dbReference type="ARBA" id="ARBA00022559"/>
    </source>
</evidence>
<dbReference type="SUPFAM" id="SSF54909">
    <property type="entry name" value="Dimeric alpha+beta barrel"/>
    <property type="match status" value="1"/>
</dbReference>
<dbReference type="GO" id="GO:0020037">
    <property type="term" value="F:heme binding"/>
    <property type="evidence" value="ECO:0007669"/>
    <property type="project" value="InterPro"/>
</dbReference>
<proteinExistence type="inferred from homology"/>
<feature type="domain" description="Dyp-type peroxidase C-terminal" evidence="8">
    <location>
        <begin position="150"/>
        <end position="304"/>
    </location>
</feature>
<dbReference type="GO" id="GO:0005829">
    <property type="term" value="C:cytosol"/>
    <property type="evidence" value="ECO:0007669"/>
    <property type="project" value="TreeGrafter"/>
</dbReference>
<evidence type="ECO:0000313" key="10">
    <source>
        <dbReference type="Proteomes" id="UP000031397"/>
    </source>
</evidence>
<dbReference type="GO" id="GO:0004601">
    <property type="term" value="F:peroxidase activity"/>
    <property type="evidence" value="ECO:0007669"/>
    <property type="project" value="UniProtKB-KW"/>
</dbReference>
<comment type="cofactor">
    <cofactor evidence="1">
        <name>heme b</name>
        <dbReference type="ChEBI" id="CHEBI:60344"/>
    </cofactor>
</comment>
<dbReference type="RefSeq" id="WP_039142823.1">
    <property type="nucleotide sequence ID" value="NZ_JOJZ01000007.1"/>
</dbReference>
<dbReference type="GeneID" id="74912731"/>
<evidence type="ECO:0000256" key="5">
    <source>
        <dbReference type="ARBA" id="ARBA00023004"/>
    </source>
</evidence>